<dbReference type="PANTHER" id="PTHR30157">
    <property type="entry name" value="FERRIC REDUCTASE, NADPH-DEPENDENT"/>
    <property type="match status" value="1"/>
</dbReference>
<dbReference type="EMBL" id="DVLP01000379">
    <property type="protein sequence ID" value="HIT76483.1"/>
    <property type="molecule type" value="Genomic_DNA"/>
</dbReference>
<proteinExistence type="predicted"/>
<dbReference type="PROSITE" id="PS51384">
    <property type="entry name" value="FAD_FR"/>
    <property type="match status" value="1"/>
</dbReference>
<dbReference type="Gene3D" id="3.40.50.80">
    <property type="entry name" value="Nucleotide-binding domain of ferredoxin-NADP reductase (FNR) module"/>
    <property type="match status" value="1"/>
</dbReference>
<dbReference type="Proteomes" id="UP000886842">
    <property type="component" value="Unassembled WGS sequence"/>
</dbReference>
<dbReference type="InterPro" id="IPR039374">
    <property type="entry name" value="SIP_fam"/>
</dbReference>
<protein>
    <submittedName>
        <fullName evidence="2">Siderophore-interacting protein</fullName>
    </submittedName>
</protein>
<gene>
    <name evidence="2" type="ORF">IAA98_12935</name>
</gene>
<sequence length="267" mass="29310">MALTQAAVLRNERRTVRRIFVMTLVTRTPVSRNTERFTFTAPEFANFEPLAADEFFALVIPRPGRDLPSLPSTDADIRTTIQSLPDDVRPDVRWYTVRAHRPAQQQIDVDIVLHGDSGPASRWATHARPGDRVGFRESSAPYLAPEQGHVLLVADETALPALAAILETQAPAGPTTVLAEVPGPADIPAIATDATIHWFHRGDTDPGSALLPALPELVTPHLDSLGYAWLCGERAIATEARRWLVAQGVDPELIMFSGYWRLGHARP</sequence>
<dbReference type="SUPFAM" id="SSF63380">
    <property type="entry name" value="Riboflavin synthase domain-like"/>
    <property type="match status" value="1"/>
</dbReference>
<name>A0A9D1H0R5_9ACTN</name>
<dbReference type="GO" id="GO:0016491">
    <property type="term" value="F:oxidoreductase activity"/>
    <property type="evidence" value="ECO:0007669"/>
    <property type="project" value="InterPro"/>
</dbReference>
<accession>A0A9D1H0R5</accession>
<feature type="domain" description="FAD-binding FR-type" evidence="1">
    <location>
        <begin position="17"/>
        <end position="148"/>
    </location>
</feature>
<comment type="caution">
    <text evidence="2">The sequence shown here is derived from an EMBL/GenBank/DDBJ whole genome shotgun (WGS) entry which is preliminary data.</text>
</comment>
<dbReference type="InterPro" id="IPR013113">
    <property type="entry name" value="SIP_FAD-bd"/>
</dbReference>
<dbReference type="PANTHER" id="PTHR30157:SF0">
    <property type="entry name" value="NADPH-DEPENDENT FERRIC-CHELATE REDUCTASE"/>
    <property type="match status" value="1"/>
</dbReference>
<evidence type="ECO:0000313" key="2">
    <source>
        <dbReference type="EMBL" id="HIT76483.1"/>
    </source>
</evidence>
<dbReference type="InterPro" id="IPR007037">
    <property type="entry name" value="SIP_rossman_dom"/>
</dbReference>
<evidence type="ECO:0000259" key="1">
    <source>
        <dbReference type="PROSITE" id="PS51384"/>
    </source>
</evidence>
<dbReference type="InterPro" id="IPR017938">
    <property type="entry name" value="Riboflavin_synthase-like_b-brl"/>
</dbReference>
<dbReference type="CDD" id="cd06193">
    <property type="entry name" value="siderophore_interacting"/>
    <property type="match status" value="1"/>
</dbReference>
<reference evidence="2" key="1">
    <citation type="submission" date="2020-10" db="EMBL/GenBank/DDBJ databases">
        <authorList>
            <person name="Gilroy R."/>
        </authorList>
    </citation>
    <scope>NUCLEOTIDE SEQUENCE</scope>
    <source>
        <strain evidence="2">ChiGjej1B1-24693</strain>
    </source>
</reference>
<evidence type="ECO:0000313" key="3">
    <source>
        <dbReference type="Proteomes" id="UP000886842"/>
    </source>
</evidence>
<organism evidence="2 3">
    <name type="scientific">Candidatus Avipropionibacterium avicola</name>
    <dbReference type="NCBI Taxonomy" id="2840701"/>
    <lineage>
        <taxon>Bacteria</taxon>
        <taxon>Bacillati</taxon>
        <taxon>Actinomycetota</taxon>
        <taxon>Actinomycetes</taxon>
        <taxon>Propionibacteriales</taxon>
        <taxon>Propionibacteriaceae</taxon>
        <taxon>Propionibacteriaceae incertae sedis</taxon>
        <taxon>Candidatus Avipropionibacterium</taxon>
    </lineage>
</organism>
<dbReference type="InterPro" id="IPR039261">
    <property type="entry name" value="FNR_nucleotide-bd"/>
</dbReference>
<dbReference type="AlphaFoldDB" id="A0A9D1H0R5"/>
<dbReference type="InterPro" id="IPR017927">
    <property type="entry name" value="FAD-bd_FR_type"/>
</dbReference>
<dbReference type="Pfam" id="PF08021">
    <property type="entry name" value="FAD_binding_9"/>
    <property type="match status" value="1"/>
</dbReference>
<dbReference type="Pfam" id="PF04954">
    <property type="entry name" value="SIP"/>
    <property type="match status" value="1"/>
</dbReference>
<reference evidence="2" key="2">
    <citation type="journal article" date="2021" name="PeerJ">
        <title>Extensive microbial diversity within the chicken gut microbiome revealed by metagenomics and culture.</title>
        <authorList>
            <person name="Gilroy R."/>
            <person name="Ravi A."/>
            <person name="Getino M."/>
            <person name="Pursley I."/>
            <person name="Horton D.L."/>
            <person name="Alikhan N.F."/>
            <person name="Baker D."/>
            <person name="Gharbi K."/>
            <person name="Hall N."/>
            <person name="Watson M."/>
            <person name="Adriaenssens E.M."/>
            <person name="Foster-Nyarko E."/>
            <person name="Jarju S."/>
            <person name="Secka A."/>
            <person name="Antonio M."/>
            <person name="Oren A."/>
            <person name="Chaudhuri R.R."/>
            <person name="La Ragione R."/>
            <person name="Hildebrand F."/>
            <person name="Pallen M.J."/>
        </authorList>
    </citation>
    <scope>NUCLEOTIDE SEQUENCE</scope>
    <source>
        <strain evidence="2">ChiGjej1B1-24693</strain>
    </source>
</reference>
<dbReference type="Gene3D" id="2.40.30.10">
    <property type="entry name" value="Translation factors"/>
    <property type="match status" value="1"/>
</dbReference>